<dbReference type="AlphaFoldDB" id="A0AAV6YI92"/>
<name>A0AAV6YI92_9LAMI</name>
<sequence>MAEEEAKKVEPEACSDPLPPTVPVESPKGLSEEKTIIPPPLAEEKADDSKALVIVESRVGVGVGVGPGEGGWAGLKGNE</sequence>
<feature type="domain" description="Remorin N-terminal" evidence="2">
    <location>
        <begin position="30"/>
        <end position="57"/>
    </location>
</feature>
<dbReference type="EMBL" id="WHWC01000001">
    <property type="protein sequence ID" value="KAG8391268.1"/>
    <property type="molecule type" value="Genomic_DNA"/>
</dbReference>
<gene>
    <name evidence="3" type="ORF">BUALT_Bualt01G0170400</name>
</gene>
<evidence type="ECO:0000313" key="4">
    <source>
        <dbReference type="Proteomes" id="UP000826271"/>
    </source>
</evidence>
<organism evidence="3 4">
    <name type="scientific">Buddleja alternifolia</name>
    <dbReference type="NCBI Taxonomy" id="168488"/>
    <lineage>
        <taxon>Eukaryota</taxon>
        <taxon>Viridiplantae</taxon>
        <taxon>Streptophyta</taxon>
        <taxon>Embryophyta</taxon>
        <taxon>Tracheophyta</taxon>
        <taxon>Spermatophyta</taxon>
        <taxon>Magnoliopsida</taxon>
        <taxon>eudicotyledons</taxon>
        <taxon>Gunneridae</taxon>
        <taxon>Pentapetalae</taxon>
        <taxon>asterids</taxon>
        <taxon>lamiids</taxon>
        <taxon>Lamiales</taxon>
        <taxon>Scrophulariaceae</taxon>
        <taxon>Buddlejeae</taxon>
        <taxon>Buddleja</taxon>
    </lineage>
</organism>
<reference evidence="3" key="1">
    <citation type="submission" date="2019-10" db="EMBL/GenBank/DDBJ databases">
        <authorList>
            <person name="Zhang R."/>
            <person name="Pan Y."/>
            <person name="Wang J."/>
            <person name="Ma R."/>
            <person name="Yu S."/>
        </authorList>
    </citation>
    <scope>NUCLEOTIDE SEQUENCE</scope>
    <source>
        <strain evidence="3">LA-IB0</strain>
        <tissue evidence="3">Leaf</tissue>
    </source>
</reference>
<dbReference type="InterPro" id="IPR005518">
    <property type="entry name" value="Remorin_N"/>
</dbReference>
<dbReference type="Proteomes" id="UP000826271">
    <property type="component" value="Unassembled WGS sequence"/>
</dbReference>
<comment type="caution">
    <text evidence="3">The sequence shown here is derived from an EMBL/GenBank/DDBJ whole genome shotgun (WGS) entry which is preliminary data.</text>
</comment>
<accession>A0AAV6YI92</accession>
<proteinExistence type="predicted"/>
<dbReference type="Pfam" id="PF03766">
    <property type="entry name" value="Remorin_N"/>
    <property type="match status" value="1"/>
</dbReference>
<feature type="region of interest" description="Disordered" evidence="1">
    <location>
        <begin position="1"/>
        <end position="47"/>
    </location>
</feature>
<protein>
    <recommendedName>
        <fullName evidence="2">Remorin N-terminal domain-containing protein</fullName>
    </recommendedName>
</protein>
<evidence type="ECO:0000259" key="2">
    <source>
        <dbReference type="Pfam" id="PF03766"/>
    </source>
</evidence>
<evidence type="ECO:0000256" key="1">
    <source>
        <dbReference type="SAM" id="MobiDB-lite"/>
    </source>
</evidence>
<evidence type="ECO:0000313" key="3">
    <source>
        <dbReference type="EMBL" id="KAG8391268.1"/>
    </source>
</evidence>
<feature type="compositionally biased region" description="Basic and acidic residues" evidence="1">
    <location>
        <begin position="1"/>
        <end position="11"/>
    </location>
</feature>
<keyword evidence="4" id="KW-1185">Reference proteome</keyword>